<dbReference type="AlphaFoldDB" id="A0A643FS29"/>
<organism evidence="1 2">
    <name type="scientific">Cupriavidus basilensis</name>
    <dbReference type="NCBI Taxonomy" id="68895"/>
    <lineage>
        <taxon>Bacteria</taxon>
        <taxon>Pseudomonadati</taxon>
        <taxon>Pseudomonadota</taxon>
        <taxon>Betaproteobacteria</taxon>
        <taxon>Burkholderiales</taxon>
        <taxon>Burkholderiaceae</taxon>
        <taxon>Cupriavidus</taxon>
    </lineage>
</organism>
<name>A0A643FS29_9BURK</name>
<gene>
    <name evidence="1" type="ORF">F7R26_037055</name>
</gene>
<evidence type="ECO:0000313" key="2">
    <source>
        <dbReference type="Proteomes" id="UP000397656"/>
    </source>
</evidence>
<proteinExistence type="predicted"/>
<keyword evidence="1" id="KW-0614">Plasmid</keyword>
<dbReference type="Proteomes" id="UP000397656">
    <property type="component" value="Plasmid pRK1-1"/>
</dbReference>
<sequence length="96" mass="10523">MPCWAIRFSADPVGGFSPAAAWAAAHACGENRRRSARWGGRIRGHGRRSHFPSEEEAIAAGTEKANQDKVELLIHGRDGQLRERNSFGNDPRSIKG</sequence>
<geneLocation type="plasmid" evidence="1 2">
    <name>pRK1-1</name>
</geneLocation>
<evidence type="ECO:0000313" key="1">
    <source>
        <dbReference type="EMBL" id="QOT81891.1"/>
    </source>
</evidence>
<reference evidence="1 2" key="1">
    <citation type="submission" date="2020-10" db="EMBL/GenBank/DDBJ databases">
        <title>Complete genome sequence of Cupriavidus basilensis CCUG 49340T.</title>
        <authorList>
            <person name="Salva-Serra F."/>
            <person name="Donoso R.A."/>
            <person name="Cho K.H."/>
            <person name="Yoo J.A."/>
            <person name="Lee K."/>
            <person name="Yoon S.-H."/>
            <person name="Perez-Pantoja D."/>
            <person name="Moore E.R.B."/>
        </authorList>
    </citation>
    <scope>NUCLEOTIDE SEQUENCE [LARGE SCALE GENOMIC DNA]</scope>
    <source>
        <strain evidence="2">CCUG 49340</strain>
        <plasmid evidence="1 2">pRK1-1</plasmid>
    </source>
</reference>
<dbReference type="EMBL" id="CP062805">
    <property type="protein sequence ID" value="QOT81891.1"/>
    <property type="molecule type" value="Genomic_DNA"/>
</dbReference>
<dbReference type="Pfam" id="PF09954">
    <property type="entry name" value="DUF2188"/>
    <property type="match status" value="1"/>
</dbReference>
<dbReference type="InterPro" id="IPR018691">
    <property type="entry name" value="DUF2188"/>
</dbReference>
<accession>A0A643FS29</accession>
<protein>
    <submittedName>
        <fullName evidence="1">DUF2188 domain-containing protein</fullName>
    </submittedName>
</protein>